<comment type="caution">
    <text evidence="2">The sequence shown here is derived from an EMBL/GenBank/DDBJ whole genome shotgun (WGS) entry which is preliminary data.</text>
</comment>
<accession>A0A644SQK7</accession>
<proteinExistence type="predicted"/>
<sequence>MINYNNPPEKVEIYFSKNKTLIQAFWSVSVLIGSTYLFLVYEVKLLLIPIVVSLIALVFDLRKIFRKAPVIIISKNGILFKNDFLDWKNVTKYEIIEENYRQKTHSLKVETFQKSTVINIDGLNFIPEDIRSLIILYKGINKD</sequence>
<evidence type="ECO:0000313" key="2">
    <source>
        <dbReference type="EMBL" id="MPL56944.1"/>
    </source>
</evidence>
<keyword evidence="1" id="KW-0812">Transmembrane</keyword>
<gene>
    <name evidence="2" type="ORF">SDC9_02435</name>
</gene>
<dbReference type="AlphaFoldDB" id="A0A644SQK7"/>
<dbReference type="EMBL" id="VSSQ01000003">
    <property type="protein sequence ID" value="MPL56944.1"/>
    <property type="molecule type" value="Genomic_DNA"/>
</dbReference>
<name>A0A644SQK7_9ZZZZ</name>
<evidence type="ECO:0000256" key="1">
    <source>
        <dbReference type="SAM" id="Phobius"/>
    </source>
</evidence>
<feature type="transmembrane region" description="Helical" evidence="1">
    <location>
        <begin position="45"/>
        <end position="65"/>
    </location>
</feature>
<reference evidence="2" key="1">
    <citation type="submission" date="2019-08" db="EMBL/GenBank/DDBJ databases">
        <authorList>
            <person name="Kucharzyk K."/>
            <person name="Murdoch R.W."/>
            <person name="Higgins S."/>
            <person name="Loffler F."/>
        </authorList>
    </citation>
    <scope>NUCLEOTIDE SEQUENCE</scope>
</reference>
<keyword evidence="1" id="KW-0472">Membrane</keyword>
<organism evidence="2">
    <name type="scientific">bioreactor metagenome</name>
    <dbReference type="NCBI Taxonomy" id="1076179"/>
    <lineage>
        <taxon>unclassified sequences</taxon>
        <taxon>metagenomes</taxon>
        <taxon>ecological metagenomes</taxon>
    </lineage>
</organism>
<protein>
    <recommendedName>
        <fullName evidence="3">DUF5673 domain-containing protein</fullName>
    </recommendedName>
</protein>
<keyword evidence="1" id="KW-1133">Transmembrane helix</keyword>
<evidence type="ECO:0008006" key="3">
    <source>
        <dbReference type="Google" id="ProtNLM"/>
    </source>
</evidence>